<feature type="signal peptide" evidence="2">
    <location>
        <begin position="1"/>
        <end position="16"/>
    </location>
</feature>
<dbReference type="EMBL" id="JARKIB010000128">
    <property type="protein sequence ID" value="KAJ7735211.1"/>
    <property type="molecule type" value="Genomic_DNA"/>
</dbReference>
<keyword evidence="1" id="KW-1133">Transmembrane helix</keyword>
<keyword evidence="1" id="KW-0812">Transmembrane</keyword>
<keyword evidence="4" id="KW-1185">Reference proteome</keyword>
<organism evidence="3 4">
    <name type="scientific">Mycena metata</name>
    <dbReference type="NCBI Taxonomy" id="1033252"/>
    <lineage>
        <taxon>Eukaryota</taxon>
        <taxon>Fungi</taxon>
        <taxon>Dikarya</taxon>
        <taxon>Basidiomycota</taxon>
        <taxon>Agaricomycotina</taxon>
        <taxon>Agaricomycetes</taxon>
        <taxon>Agaricomycetidae</taxon>
        <taxon>Agaricales</taxon>
        <taxon>Marasmiineae</taxon>
        <taxon>Mycenaceae</taxon>
        <taxon>Mycena</taxon>
    </lineage>
</organism>
<accession>A0AAD7I500</accession>
<evidence type="ECO:0000256" key="2">
    <source>
        <dbReference type="SAM" id="SignalP"/>
    </source>
</evidence>
<feature type="transmembrane region" description="Helical" evidence="1">
    <location>
        <begin position="132"/>
        <end position="160"/>
    </location>
</feature>
<comment type="caution">
    <text evidence="3">The sequence shown here is derived from an EMBL/GenBank/DDBJ whole genome shotgun (WGS) entry which is preliminary data.</text>
</comment>
<gene>
    <name evidence="3" type="ORF">B0H16DRAFT_134180</name>
</gene>
<evidence type="ECO:0008006" key="5">
    <source>
        <dbReference type="Google" id="ProtNLM"/>
    </source>
</evidence>
<feature type="chain" id="PRO_5042201899" description="Secreted protein" evidence="2">
    <location>
        <begin position="17"/>
        <end position="198"/>
    </location>
</feature>
<name>A0AAD7I500_9AGAR</name>
<proteinExistence type="predicted"/>
<evidence type="ECO:0000313" key="4">
    <source>
        <dbReference type="Proteomes" id="UP001215598"/>
    </source>
</evidence>
<evidence type="ECO:0000256" key="1">
    <source>
        <dbReference type="SAM" id="Phobius"/>
    </source>
</evidence>
<reference evidence="3" key="1">
    <citation type="submission" date="2023-03" db="EMBL/GenBank/DDBJ databases">
        <title>Massive genome expansion in bonnet fungi (Mycena s.s.) driven by repeated elements and novel gene families across ecological guilds.</title>
        <authorList>
            <consortium name="Lawrence Berkeley National Laboratory"/>
            <person name="Harder C.B."/>
            <person name="Miyauchi S."/>
            <person name="Viragh M."/>
            <person name="Kuo A."/>
            <person name="Thoen E."/>
            <person name="Andreopoulos B."/>
            <person name="Lu D."/>
            <person name="Skrede I."/>
            <person name="Drula E."/>
            <person name="Henrissat B."/>
            <person name="Morin E."/>
            <person name="Kohler A."/>
            <person name="Barry K."/>
            <person name="LaButti K."/>
            <person name="Morin E."/>
            <person name="Salamov A."/>
            <person name="Lipzen A."/>
            <person name="Mereny Z."/>
            <person name="Hegedus B."/>
            <person name="Baldrian P."/>
            <person name="Stursova M."/>
            <person name="Weitz H."/>
            <person name="Taylor A."/>
            <person name="Grigoriev I.V."/>
            <person name="Nagy L.G."/>
            <person name="Martin F."/>
            <person name="Kauserud H."/>
        </authorList>
    </citation>
    <scope>NUCLEOTIDE SEQUENCE</scope>
    <source>
        <strain evidence="3">CBHHK182m</strain>
    </source>
</reference>
<keyword evidence="2" id="KW-0732">Signal</keyword>
<dbReference type="Proteomes" id="UP001215598">
    <property type="component" value="Unassembled WGS sequence"/>
</dbReference>
<dbReference type="AlphaFoldDB" id="A0AAD7I500"/>
<keyword evidence="1" id="KW-0472">Membrane</keyword>
<protein>
    <recommendedName>
        <fullName evidence="5">Secreted protein</fullName>
    </recommendedName>
</protein>
<sequence>MTLFCVCCCVCAHCGAWLSCAHLCIEHNTLMKKKCRTLKAEGGEFLPGAKDYPRHNMRHIELRQRFEARYGRKDTASKCHDRSFMAFGWCETDTGHGVGQVLHGHWSISLFPLGGGNLVSLCGPIIGNHPVIILNLVVPIFFIFLFLPLENLFIMCCMLIPKWGLIFFRFPEHCGRRGVGSHRGVWVGTCAPAWTQAE</sequence>
<evidence type="ECO:0000313" key="3">
    <source>
        <dbReference type="EMBL" id="KAJ7735211.1"/>
    </source>
</evidence>